<evidence type="ECO:0000256" key="1">
    <source>
        <dbReference type="SAM" id="MobiDB-lite"/>
    </source>
</evidence>
<sequence length="163" mass="16303">MALGNVTVVPGFTTVTWPPGAVTVVVAPGNVTVAPGLSTVTWPPGAVTVTVAVATETRGLPVTVVVAVAVGTALGVVVARDVSGASTATIVSCGEFPPRCVSRGTATAAPATKVATNAVVIQARRSGREVTRGVSGRRANVPAKRVDPGPSDRRTRVNREGGT</sequence>
<name>A0ABN2BEE7_9ACTN</name>
<evidence type="ECO:0000313" key="2">
    <source>
        <dbReference type="EMBL" id="GAA1537238.1"/>
    </source>
</evidence>
<dbReference type="EMBL" id="BAAANC010000002">
    <property type="protein sequence ID" value="GAA1537238.1"/>
    <property type="molecule type" value="Genomic_DNA"/>
</dbReference>
<protein>
    <submittedName>
        <fullName evidence="2">Uncharacterized protein</fullName>
    </submittedName>
</protein>
<dbReference type="Proteomes" id="UP001500363">
    <property type="component" value="Unassembled WGS sequence"/>
</dbReference>
<comment type="caution">
    <text evidence="2">The sequence shown here is derived from an EMBL/GenBank/DDBJ whole genome shotgun (WGS) entry which is preliminary data.</text>
</comment>
<feature type="compositionally biased region" description="Basic and acidic residues" evidence="1">
    <location>
        <begin position="144"/>
        <end position="163"/>
    </location>
</feature>
<gene>
    <name evidence="2" type="ORF">GCM10009741_44910</name>
</gene>
<evidence type="ECO:0000313" key="3">
    <source>
        <dbReference type="Proteomes" id="UP001500363"/>
    </source>
</evidence>
<feature type="region of interest" description="Disordered" evidence="1">
    <location>
        <begin position="129"/>
        <end position="163"/>
    </location>
</feature>
<keyword evidence="3" id="KW-1185">Reference proteome</keyword>
<reference evidence="2 3" key="1">
    <citation type="journal article" date="2019" name="Int. J. Syst. Evol. Microbiol.">
        <title>The Global Catalogue of Microorganisms (GCM) 10K type strain sequencing project: providing services to taxonomists for standard genome sequencing and annotation.</title>
        <authorList>
            <consortium name="The Broad Institute Genomics Platform"/>
            <consortium name="The Broad Institute Genome Sequencing Center for Infectious Disease"/>
            <person name="Wu L."/>
            <person name="Ma J."/>
        </authorList>
    </citation>
    <scope>NUCLEOTIDE SEQUENCE [LARGE SCALE GENOMIC DNA]</scope>
    <source>
        <strain evidence="2 3">JCM 14303</strain>
    </source>
</reference>
<proteinExistence type="predicted"/>
<organism evidence="2 3">
    <name type="scientific">Kribbella lupini</name>
    <dbReference type="NCBI Taxonomy" id="291602"/>
    <lineage>
        <taxon>Bacteria</taxon>
        <taxon>Bacillati</taxon>
        <taxon>Actinomycetota</taxon>
        <taxon>Actinomycetes</taxon>
        <taxon>Propionibacteriales</taxon>
        <taxon>Kribbellaceae</taxon>
        <taxon>Kribbella</taxon>
    </lineage>
</organism>
<accession>A0ABN2BEE7</accession>